<dbReference type="EMBL" id="CP054051">
    <property type="protein sequence ID" value="QKJ27841.1"/>
    <property type="molecule type" value="Genomic_DNA"/>
</dbReference>
<dbReference type="Proteomes" id="UP000509513">
    <property type="component" value="Chromosome"/>
</dbReference>
<dbReference type="AlphaFoldDB" id="A0A7L5JRK2"/>
<protein>
    <recommendedName>
        <fullName evidence="4">Flagellar FliJ protein</fullName>
    </recommendedName>
</protein>
<dbReference type="OrthoDB" id="5347766at2"/>
<dbReference type="KEGG" id="acib:ACBT_1946"/>
<evidence type="ECO:0000313" key="2">
    <source>
        <dbReference type="EMBL" id="QKJ27841.1"/>
    </source>
</evidence>
<reference evidence="2 3" key="1">
    <citation type="submission" date="2020-05" db="EMBL/GenBank/DDBJ databases">
        <title>Complete genome sequencing of Campylobacter and Arcobacter type strains.</title>
        <authorList>
            <person name="Miller W.G."/>
            <person name="Yee E."/>
        </authorList>
    </citation>
    <scope>NUCLEOTIDE SEQUENCE [LARGE SCALE GENOMIC DNA]</scope>
    <source>
        <strain evidence="2 3">LMG 21996</strain>
    </source>
</reference>
<feature type="coiled-coil region" evidence="1">
    <location>
        <begin position="62"/>
        <end position="124"/>
    </location>
</feature>
<name>A0A7L5JRK2_9BACT</name>
<gene>
    <name evidence="2" type="ORF">ACBT_1946</name>
</gene>
<organism evidence="2 3">
    <name type="scientific">Aliarcobacter cibarius</name>
    <dbReference type="NCBI Taxonomy" id="255507"/>
    <lineage>
        <taxon>Bacteria</taxon>
        <taxon>Pseudomonadati</taxon>
        <taxon>Campylobacterota</taxon>
        <taxon>Epsilonproteobacteria</taxon>
        <taxon>Campylobacterales</taxon>
        <taxon>Arcobacteraceae</taxon>
        <taxon>Aliarcobacter</taxon>
    </lineage>
</organism>
<accession>A0A7L5JRK2</accession>
<keyword evidence="1" id="KW-0175">Coiled coil</keyword>
<evidence type="ECO:0000313" key="3">
    <source>
        <dbReference type="Proteomes" id="UP000509513"/>
    </source>
</evidence>
<evidence type="ECO:0008006" key="4">
    <source>
        <dbReference type="Google" id="ProtNLM"/>
    </source>
</evidence>
<sequence>MINKLYNLKKNQTDQMLIQKSQIDSRIDQIDAEILLTKNSISSATVQKNGAIADFMILTMHKDTMKLHIAKLESEKAKLNEELKKIVEEIIELQKQSEQFKYILEEQRIEAKAAQLKLEQETTEEFIQSKYIRK</sequence>
<proteinExistence type="predicted"/>
<evidence type="ECO:0000256" key="1">
    <source>
        <dbReference type="SAM" id="Coils"/>
    </source>
</evidence>
<dbReference type="RefSeq" id="WP_024774605.1">
    <property type="nucleotide sequence ID" value="NZ_CP054051.1"/>
</dbReference>